<keyword evidence="6 7" id="KW-0975">Bacterial flagellum</keyword>
<keyword evidence="11" id="KW-0966">Cell projection</keyword>
<comment type="subcellular location">
    <subcellularLocation>
        <location evidence="1 7">Bacterial flagellum</location>
    </subcellularLocation>
    <subcellularLocation>
        <location evidence="2 7">Secreted</location>
    </subcellularLocation>
</comment>
<dbReference type="GO" id="GO:0005576">
    <property type="term" value="C:extracellular region"/>
    <property type="evidence" value="ECO:0007669"/>
    <property type="project" value="UniProtKB-SubCell"/>
</dbReference>
<dbReference type="Proteomes" id="UP000320776">
    <property type="component" value="Chromosome"/>
</dbReference>
<dbReference type="Pfam" id="PF22638">
    <property type="entry name" value="FlgK_D1"/>
    <property type="match status" value="1"/>
</dbReference>
<protein>
    <recommendedName>
        <fullName evidence="4 7">Flagellar hook-associated protein 1</fullName>
        <shortName evidence="7">HAP1</shortName>
    </recommendedName>
</protein>
<keyword evidence="5 7" id="KW-0964">Secreted</keyword>
<evidence type="ECO:0000259" key="9">
    <source>
        <dbReference type="Pfam" id="PF06429"/>
    </source>
</evidence>
<evidence type="ECO:0000259" key="8">
    <source>
        <dbReference type="Pfam" id="PF00460"/>
    </source>
</evidence>
<organism evidence="11 12">
    <name type="scientific">Sporomusa termitida</name>
    <dbReference type="NCBI Taxonomy" id="2377"/>
    <lineage>
        <taxon>Bacteria</taxon>
        <taxon>Bacillati</taxon>
        <taxon>Bacillota</taxon>
        <taxon>Negativicutes</taxon>
        <taxon>Selenomonadales</taxon>
        <taxon>Sporomusaceae</taxon>
        <taxon>Sporomusa</taxon>
    </lineage>
</organism>
<dbReference type="Pfam" id="PF00460">
    <property type="entry name" value="Flg_bb_rod"/>
    <property type="match status" value="1"/>
</dbReference>
<evidence type="ECO:0000256" key="2">
    <source>
        <dbReference type="ARBA" id="ARBA00004613"/>
    </source>
</evidence>
<evidence type="ECO:0000256" key="7">
    <source>
        <dbReference type="RuleBase" id="RU362065"/>
    </source>
</evidence>
<evidence type="ECO:0000256" key="4">
    <source>
        <dbReference type="ARBA" id="ARBA00016244"/>
    </source>
</evidence>
<evidence type="ECO:0000259" key="10">
    <source>
        <dbReference type="Pfam" id="PF22638"/>
    </source>
</evidence>
<evidence type="ECO:0000313" key="12">
    <source>
        <dbReference type="Proteomes" id="UP000320776"/>
    </source>
</evidence>
<dbReference type="PANTHER" id="PTHR30033:SF1">
    <property type="entry name" value="FLAGELLAR HOOK-ASSOCIATED PROTEIN 1"/>
    <property type="match status" value="1"/>
</dbReference>
<name>A0A517DR03_9FIRM</name>
<reference evidence="11 12" key="1">
    <citation type="submission" date="2019-02" db="EMBL/GenBank/DDBJ databases">
        <title>Closed genome of Sporomusa termitida DSM 4440.</title>
        <authorList>
            <person name="Poehlein A."/>
            <person name="Daniel R."/>
        </authorList>
    </citation>
    <scope>NUCLEOTIDE SEQUENCE [LARGE SCALE GENOMIC DNA]</scope>
    <source>
        <strain evidence="11 12">DSM 4440</strain>
    </source>
</reference>
<feature type="domain" description="Flagellar basal body rod protein N-terminal" evidence="8">
    <location>
        <begin position="11"/>
        <end position="37"/>
    </location>
</feature>
<dbReference type="KEGG" id="sted:SPTER_10420"/>
<accession>A0A517DR03</accession>
<dbReference type="PANTHER" id="PTHR30033">
    <property type="entry name" value="FLAGELLAR HOOK-ASSOCIATED PROTEIN 1"/>
    <property type="match status" value="1"/>
</dbReference>
<dbReference type="GO" id="GO:0005198">
    <property type="term" value="F:structural molecule activity"/>
    <property type="evidence" value="ECO:0007669"/>
    <property type="project" value="UniProtKB-UniRule"/>
</dbReference>
<evidence type="ECO:0000256" key="6">
    <source>
        <dbReference type="ARBA" id="ARBA00023143"/>
    </source>
</evidence>
<dbReference type="InterPro" id="IPR053927">
    <property type="entry name" value="FlgK_helical"/>
</dbReference>
<keyword evidence="11" id="KW-0282">Flagellum</keyword>
<keyword evidence="11" id="KW-0969">Cilium</keyword>
<comment type="similarity">
    <text evidence="3 7">Belongs to the flagella basal body rod proteins family.</text>
</comment>
<dbReference type="InterPro" id="IPR002371">
    <property type="entry name" value="FlgK"/>
</dbReference>
<dbReference type="SUPFAM" id="SSF64518">
    <property type="entry name" value="Phase 1 flagellin"/>
    <property type="match status" value="1"/>
</dbReference>
<dbReference type="InterPro" id="IPR001444">
    <property type="entry name" value="Flag_bb_rod_N"/>
</dbReference>
<evidence type="ECO:0000256" key="5">
    <source>
        <dbReference type="ARBA" id="ARBA00022525"/>
    </source>
</evidence>
<feature type="domain" description="Flagellar basal-body/hook protein C-terminal" evidence="9">
    <location>
        <begin position="450"/>
        <end position="491"/>
    </location>
</feature>
<dbReference type="OrthoDB" id="9802553at2"/>
<dbReference type="InterPro" id="IPR010930">
    <property type="entry name" value="Flg_bb/hook_C_dom"/>
</dbReference>
<feature type="domain" description="Flagellar hook-associated protein FlgK helical" evidence="10">
    <location>
        <begin position="116"/>
        <end position="353"/>
    </location>
</feature>
<dbReference type="GO" id="GO:0044780">
    <property type="term" value="P:bacterial-type flagellum assembly"/>
    <property type="evidence" value="ECO:0007669"/>
    <property type="project" value="InterPro"/>
</dbReference>
<sequence>MGSTFGGYSIALTGMRVNQAALTVTSHNIANVDTAGYSRQAIALTETVNDPAGSNSAGTGATVAEVKRARSQLLDNTYRQQNTTVEYWSSKSGTLDYLQEILDEFAISDASDEDASADGLQQTIQNFFDSWDNLASDPSSVSTRQSVVENAASLLDTLSQIDEQLQSLQADALTAAGDIVDEINGIAGQISALNLLIAKAEANSGEAGDLRDQRDDLLDQLSAYTNFSSQEAGSGMVAVFIGGVALVSGTKANSLSISGDGSTANPLQVTWTNTQTTAKIAGGSLLACLEEADQSGFSAISDTDNYNFTATATSSISTLRQGLNDLITTIAGKINSLHSAGTDLEGNTGLDFFVVVDAGQPLSISNIQVNPEIAANSNKLAAGSTDAAGDNTVANAISSLLDEKIFQYNGLSQDLTGFYQSIIAWVGTAGSNATNAYDVYSTLATQADNQRLSISSASLDEEMSNMIKYQTAYSAASRVLSTIDNLIGDLIEELG</sequence>
<keyword evidence="12" id="KW-1185">Reference proteome</keyword>
<dbReference type="PRINTS" id="PR01005">
    <property type="entry name" value="FLGHOOKAP1"/>
</dbReference>
<dbReference type="AlphaFoldDB" id="A0A517DR03"/>
<evidence type="ECO:0000313" key="11">
    <source>
        <dbReference type="EMBL" id="QDR79747.1"/>
    </source>
</evidence>
<evidence type="ECO:0000256" key="1">
    <source>
        <dbReference type="ARBA" id="ARBA00004365"/>
    </source>
</evidence>
<proteinExistence type="inferred from homology"/>
<dbReference type="EMBL" id="CP036259">
    <property type="protein sequence ID" value="QDR79747.1"/>
    <property type="molecule type" value="Genomic_DNA"/>
</dbReference>
<gene>
    <name evidence="7" type="primary">flgK</name>
    <name evidence="11" type="ORF">SPTER_10420</name>
</gene>
<evidence type="ECO:0000256" key="3">
    <source>
        <dbReference type="ARBA" id="ARBA00009677"/>
    </source>
</evidence>
<dbReference type="NCBIfam" id="TIGR02492">
    <property type="entry name" value="flgK_ends"/>
    <property type="match status" value="1"/>
</dbReference>
<dbReference type="GO" id="GO:0009424">
    <property type="term" value="C:bacterial-type flagellum hook"/>
    <property type="evidence" value="ECO:0007669"/>
    <property type="project" value="UniProtKB-UniRule"/>
</dbReference>
<dbReference type="Pfam" id="PF06429">
    <property type="entry name" value="Flg_bbr_C"/>
    <property type="match status" value="1"/>
</dbReference>